<dbReference type="AlphaFoldDB" id="A0A811VF00"/>
<organism evidence="1 2">
    <name type="scientific">Ceratitis capitata</name>
    <name type="common">Mediterranean fruit fly</name>
    <name type="synonym">Tephritis capitata</name>
    <dbReference type="NCBI Taxonomy" id="7213"/>
    <lineage>
        <taxon>Eukaryota</taxon>
        <taxon>Metazoa</taxon>
        <taxon>Ecdysozoa</taxon>
        <taxon>Arthropoda</taxon>
        <taxon>Hexapoda</taxon>
        <taxon>Insecta</taxon>
        <taxon>Pterygota</taxon>
        <taxon>Neoptera</taxon>
        <taxon>Endopterygota</taxon>
        <taxon>Diptera</taxon>
        <taxon>Brachycera</taxon>
        <taxon>Muscomorpha</taxon>
        <taxon>Tephritoidea</taxon>
        <taxon>Tephritidae</taxon>
        <taxon>Ceratitis</taxon>
        <taxon>Ceratitis</taxon>
    </lineage>
</organism>
<comment type="caution">
    <text evidence="1">The sequence shown here is derived from an EMBL/GenBank/DDBJ whole genome shotgun (WGS) entry which is preliminary data.</text>
</comment>
<evidence type="ECO:0000313" key="1">
    <source>
        <dbReference type="EMBL" id="CAD7014908.1"/>
    </source>
</evidence>
<accession>A0A811VF00</accession>
<reference evidence="1" key="1">
    <citation type="submission" date="2020-11" db="EMBL/GenBank/DDBJ databases">
        <authorList>
            <person name="Whitehead M."/>
        </authorList>
    </citation>
    <scope>NUCLEOTIDE SEQUENCE</scope>
    <source>
        <strain evidence="1">EGII</strain>
    </source>
</reference>
<proteinExistence type="predicted"/>
<sequence length="108" mass="11832">MYVCRYMYKRFYESFIRLHSSPPLALLLLCFLLLYFAATSSASLQVFQAQRCGITLGLDVACLNAFLQPSFCCVLPLQRAVACCRLLILAGTSVTSVATTMSCTVGKG</sequence>
<protein>
    <submittedName>
        <fullName evidence="1">(Mediterranean fruit fly) hypothetical protein</fullName>
    </submittedName>
</protein>
<keyword evidence="2" id="KW-1185">Reference proteome</keyword>
<evidence type="ECO:0000313" key="2">
    <source>
        <dbReference type="Proteomes" id="UP000606786"/>
    </source>
</evidence>
<gene>
    <name evidence="1" type="ORF">CCAP1982_LOCUS22872</name>
</gene>
<dbReference type="EMBL" id="CAJHJT010000056">
    <property type="protein sequence ID" value="CAD7014908.1"/>
    <property type="molecule type" value="Genomic_DNA"/>
</dbReference>
<name>A0A811VF00_CERCA</name>
<dbReference type="Proteomes" id="UP000606786">
    <property type="component" value="Unassembled WGS sequence"/>
</dbReference>